<dbReference type="InterPro" id="IPR023214">
    <property type="entry name" value="HAD_sf"/>
</dbReference>
<evidence type="ECO:0000313" key="1">
    <source>
        <dbReference type="EMBL" id="MFC6181717.1"/>
    </source>
</evidence>
<dbReference type="Gene3D" id="1.10.150.240">
    <property type="entry name" value="Putative phosphatase, domain 2"/>
    <property type="match status" value="1"/>
</dbReference>
<dbReference type="InterPro" id="IPR036412">
    <property type="entry name" value="HAD-like_sf"/>
</dbReference>
<sequence length="227" mass="25002">MKQYAIFDLDNTLLDFTRGETEGVTQLLHQYGAQDVTQGLHIYQQINHQVWQAIEQGAEREPLLNSRFAKTFQQLGIQVAGPVVEQQYRHHLDTNYYTLPGATQLLAQLKQAQVTLIAGTNGIKATQLRRLAGSGLAPYFDQVFISEDVGVAKPDARFFAPIFKRNPALTATNALMIGDGLQSDILGAQQAALPSVWFNPQHLSHAAAIQPTYEADSYAAIAKLILA</sequence>
<gene>
    <name evidence="1" type="ORF">ACFP5Y_10825</name>
</gene>
<dbReference type="InterPro" id="IPR011951">
    <property type="entry name" value="HAD-SF_hydro_IA_YjjG/PynA"/>
</dbReference>
<proteinExistence type="predicted"/>
<dbReference type="SUPFAM" id="SSF56784">
    <property type="entry name" value="HAD-like"/>
    <property type="match status" value="1"/>
</dbReference>
<keyword evidence="2" id="KW-1185">Reference proteome</keyword>
<dbReference type="SFLD" id="SFLDG01129">
    <property type="entry name" value="C1.5:_HAD__Beta-PGM__Phosphata"/>
    <property type="match status" value="1"/>
</dbReference>
<protein>
    <submittedName>
        <fullName evidence="1">YjjG family noncanonical pyrimidine nucleotidase</fullName>
        <ecNumber evidence="1">3.1.3.5</ecNumber>
    </submittedName>
</protein>
<reference evidence="2" key="1">
    <citation type="journal article" date="2019" name="Int. J. Syst. Evol. Microbiol.">
        <title>The Global Catalogue of Microorganisms (GCM) 10K type strain sequencing project: providing services to taxonomists for standard genome sequencing and annotation.</title>
        <authorList>
            <consortium name="The Broad Institute Genomics Platform"/>
            <consortium name="The Broad Institute Genome Sequencing Center for Infectious Disease"/>
            <person name="Wu L."/>
            <person name="Ma J."/>
        </authorList>
    </citation>
    <scope>NUCLEOTIDE SEQUENCE [LARGE SCALE GENOMIC DNA]</scope>
    <source>
        <strain evidence="2">CCM 8933</strain>
    </source>
</reference>
<comment type="caution">
    <text evidence="1">The sequence shown here is derived from an EMBL/GenBank/DDBJ whole genome shotgun (WGS) entry which is preliminary data.</text>
</comment>
<dbReference type="GO" id="GO:0008253">
    <property type="term" value="F:5'-nucleotidase activity"/>
    <property type="evidence" value="ECO:0007669"/>
    <property type="project" value="UniProtKB-EC"/>
</dbReference>
<organism evidence="1 2">
    <name type="scientific">Lactiplantibacillus daowaiensis</name>
    <dbReference type="NCBI Taxonomy" id="2559918"/>
    <lineage>
        <taxon>Bacteria</taxon>
        <taxon>Bacillati</taxon>
        <taxon>Bacillota</taxon>
        <taxon>Bacilli</taxon>
        <taxon>Lactobacillales</taxon>
        <taxon>Lactobacillaceae</taxon>
        <taxon>Lactiplantibacillus</taxon>
    </lineage>
</organism>
<dbReference type="NCBIfam" id="TIGR02254">
    <property type="entry name" value="YjjG_YfnB"/>
    <property type="match status" value="1"/>
</dbReference>
<dbReference type="SFLD" id="SFLDS00003">
    <property type="entry name" value="Haloacid_Dehalogenase"/>
    <property type="match status" value="1"/>
</dbReference>
<dbReference type="InterPro" id="IPR052550">
    <property type="entry name" value="Pyrimidine_5'-ntase_YjjG"/>
</dbReference>
<keyword evidence="1" id="KW-0378">Hydrolase</keyword>
<dbReference type="InterPro" id="IPR006439">
    <property type="entry name" value="HAD-SF_hydro_IA"/>
</dbReference>
<dbReference type="NCBIfam" id="TIGR01549">
    <property type="entry name" value="HAD-SF-IA-v1"/>
    <property type="match status" value="1"/>
</dbReference>
<dbReference type="InterPro" id="IPR023198">
    <property type="entry name" value="PGP-like_dom2"/>
</dbReference>
<dbReference type="EMBL" id="JBHSSC010000041">
    <property type="protein sequence ID" value="MFC6181717.1"/>
    <property type="molecule type" value="Genomic_DNA"/>
</dbReference>
<evidence type="ECO:0000313" key="2">
    <source>
        <dbReference type="Proteomes" id="UP001596282"/>
    </source>
</evidence>
<dbReference type="Gene3D" id="3.40.50.1000">
    <property type="entry name" value="HAD superfamily/HAD-like"/>
    <property type="match status" value="1"/>
</dbReference>
<dbReference type="PANTHER" id="PTHR47478:SF1">
    <property type="entry name" value="PYRIMIDINE 5'-NUCLEOTIDASE YJJG"/>
    <property type="match status" value="1"/>
</dbReference>
<dbReference type="EC" id="3.1.3.5" evidence="1"/>
<dbReference type="Pfam" id="PF00702">
    <property type="entry name" value="Hydrolase"/>
    <property type="match status" value="1"/>
</dbReference>
<dbReference type="Proteomes" id="UP001596282">
    <property type="component" value="Unassembled WGS sequence"/>
</dbReference>
<dbReference type="RefSeq" id="WP_137628003.1">
    <property type="nucleotide sequence ID" value="NZ_BJDJ01000005.1"/>
</dbReference>
<dbReference type="PANTHER" id="PTHR47478">
    <property type="match status" value="1"/>
</dbReference>
<accession>A0ABW1S1V5</accession>
<name>A0ABW1S1V5_9LACO</name>
<dbReference type="PRINTS" id="PR00413">
    <property type="entry name" value="HADHALOGNASE"/>
</dbReference>